<feature type="region of interest" description="Disordered" evidence="1">
    <location>
        <begin position="421"/>
        <end position="464"/>
    </location>
</feature>
<proteinExistence type="predicted"/>
<dbReference type="Pfam" id="PF02752">
    <property type="entry name" value="Arrestin_C"/>
    <property type="match status" value="1"/>
</dbReference>
<feature type="region of interest" description="Disordered" evidence="1">
    <location>
        <begin position="242"/>
        <end position="263"/>
    </location>
</feature>
<comment type="caution">
    <text evidence="3">The sequence shown here is derived from an EMBL/GenBank/DDBJ whole genome shotgun (WGS) entry which is preliminary data.</text>
</comment>
<evidence type="ECO:0000313" key="4">
    <source>
        <dbReference type="Proteomes" id="UP001530377"/>
    </source>
</evidence>
<accession>A0ABD3RQW9</accession>
<keyword evidence="4" id="KW-1185">Reference proteome</keyword>
<organism evidence="3 4">
    <name type="scientific">Cyclostephanos tholiformis</name>
    <dbReference type="NCBI Taxonomy" id="382380"/>
    <lineage>
        <taxon>Eukaryota</taxon>
        <taxon>Sar</taxon>
        <taxon>Stramenopiles</taxon>
        <taxon>Ochrophyta</taxon>
        <taxon>Bacillariophyta</taxon>
        <taxon>Coscinodiscophyceae</taxon>
        <taxon>Thalassiosirophycidae</taxon>
        <taxon>Stephanodiscales</taxon>
        <taxon>Stephanodiscaceae</taxon>
        <taxon>Cyclostephanos</taxon>
    </lineage>
</organism>
<dbReference type="EMBL" id="JALLPB020000203">
    <property type="protein sequence ID" value="KAL3815345.1"/>
    <property type="molecule type" value="Genomic_DNA"/>
</dbReference>
<evidence type="ECO:0000259" key="2">
    <source>
        <dbReference type="Pfam" id="PF02752"/>
    </source>
</evidence>
<protein>
    <recommendedName>
        <fullName evidence="2">Arrestin C-terminal-like domain-containing protein</fullName>
    </recommendedName>
</protein>
<gene>
    <name evidence="3" type="ORF">ACHAXA_002129</name>
</gene>
<dbReference type="AlphaFoldDB" id="A0ABD3RQW9"/>
<evidence type="ECO:0000313" key="3">
    <source>
        <dbReference type="EMBL" id="KAL3815345.1"/>
    </source>
</evidence>
<reference evidence="3 4" key="1">
    <citation type="submission" date="2024-10" db="EMBL/GenBank/DDBJ databases">
        <title>Updated reference genomes for cyclostephanoid diatoms.</title>
        <authorList>
            <person name="Roberts W.R."/>
            <person name="Alverson A.J."/>
        </authorList>
    </citation>
    <scope>NUCLEOTIDE SEQUENCE [LARGE SCALE GENOMIC DNA]</scope>
    <source>
        <strain evidence="3 4">AJA228-03</strain>
    </source>
</reference>
<dbReference type="Gene3D" id="2.60.40.640">
    <property type="match status" value="2"/>
</dbReference>
<sequence length="464" mass="50771">MGNSVSSRAGGCYIHINDESRTYEAGSTIFGEVRRHPDHRPSETNRVVVARGFRLYFVGEEDVAVVSSSTGGGGGTRFGGFVEKTKVAKRDIVRADIPINATMLGDAVAFQFQIPNHLPSSMFYKDKNGGHCSIRYKVKLMRPMTWGGNPPPLRDEVPVEIVAKSPSATPMPYREKRVQRIAFLRCIPRGCVSWTAGLSDSRVGAGEDLIINLAVENDSPARLGHVTAALEETVAWRISRRHSSRASRSHESHPQNFEFGNKNTENDDRVVLRFSVPEYSCQSYSGRLMTIQHRVRIEAAMATPFHTTPTILIPIEVVRPRDVPIARDVPVATAMLAPMPSHPLKSDNHPSAVVVAARVNGTSVETTTKMATVPNPSLRSESVSDSECSYCGDVAPSAPPYESRPSAMMANDRVNWIEVEPTTNKMSTVPTPSAPPLRSITDSDRERLSSGDLAPSAPPYESRP</sequence>
<dbReference type="InterPro" id="IPR014752">
    <property type="entry name" value="Arrestin-like_C"/>
</dbReference>
<feature type="compositionally biased region" description="Polar residues" evidence="1">
    <location>
        <begin position="421"/>
        <end position="431"/>
    </location>
</feature>
<dbReference type="InterPro" id="IPR011022">
    <property type="entry name" value="Arrestin_C-like"/>
</dbReference>
<dbReference type="Proteomes" id="UP001530377">
    <property type="component" value="Unassembled WGS sequence"/>
</dbReference>
<name>A0ABD3RQW9_9STRA</name>
<evidence type="ECO:0000256" key="1">
    <source>
        <dbReference type="SAM" id="MobiDB-lite"/>
    </source>
</evidence>
<feature type="domain" description="Arrestin C-terminal-like" evidence="2">
    <location>
        <begin position="190"/>
        <end position="318"/>
    </location>
</feature>